<dbReference type="EMBL" id="JBCAWK010000017">
    <property type="protein sequence ID" value="KAK8842964.1"/>
    <property type="molecule type" value="Genomic_DNA"/>
</dbReference>
<protein>
    <recommendedName>
        <fullName evidence="4">Zn(2)-C6 fungal-type domain-containing protein</fullName>
    </recommendedName>
</protein>
<dbReference type="GeneID" id="92184464"/>
<comment type="caution">
    <text evidence="2">The sequence shown here is derived from an EMBL/GenBank/DDBJ whole genome shotgun (WGS) entry which is preliminary data.</text>
</comment>
<feature type="compositionally biased region" description="Basic and acidic residues" evidence="1">
    <location>
        <begin position="430"/>
        <end position="452"/>
    </location>
</feature>
<evidence type="ECO:0000313" key="3">
    <source>
        <dbReference type="Proteomes" id="UP001388673"/>
    </source>
</evidence>
<evidence type="ECO:0000313" key="2">
    <source>
        <dbReference type="EMBL" id="KAK8842964.1"/>
    </source>
</evidence>
<evidence type="ECO:0000256" key="1">
    <source>
        <dbReference type="SAM" id="MobiDB-lite"/>
    </source>
</evidence>
<feature type="region of interest" description="Disordered" evidence="1">
    <location>
        <begin position="296"/>
        <end position="315"/>
    </location>
</feature>
<accession>A0AAW0YFP6</accession>
<dbReference type="AlphaFoldDB" id="A0AAW0YFP6"/>
<dbReference type="Proteomes" id="UP001388673">
    <property type="component" value="Unassembled WGS sequence"/>
</dbReference>
<organism evidence="2 3">
    <name type="scientific">Kwoniella newhampshirensis</name>
    <dbReference type="NCBI Taxonomy" id="1651941"/>
    <lineage>
        <taxon>Eukaryota</taxon>
        <taxon>Fungi</taxon>
        <taxon>Dikarya</taxon>
        <taxon>Basidiomycota</taxon>
        <taxon>Agaricomycotina</taxon>
        <taxon>Tremellomycetes</taxon>
        <taxon>Tremellales</taxon>
        <taxon>Cryptococcaceae</taxon>
        <taxon>Kwoniella</taxon>
    </lineage>
</organism>
<sequence length="519" mass="57221">MSTPLPPVLLLRETPTSLLFPKPPLDSELPETLLAQQPSIKKVCSFTNSYESSLEGWTELNVAFWTESLLDRLLNLADTRKRHATSVATTSIKVESPVDVPIEIVGEGGHELLASADVRISEVVLGVYFGLWLPSKSQYLTLPYSYWNASPEKKTMFAEALSTCLLRRNDLSPTPQDIMTQTFAVKDWFETGSRSDEIISVAVHMGEDDSFRARWFDEVPTSEVTATPISPVAPSELELPRNIGVRSALEVTGSRHEQSRSSAEPGRIDAQQSLTLMTDLPDPHLFYEIEDNLPILGSPAPSTTPDPYPDSPTTDCNRMSLSARVASENPKPTGSSPISRARLSSYADSASPGPSSIHGIRSSTYKRHYPDWKREELLTGMERCDLCRNGGETECQYVTGRTKGSLSATCVRCRGKKRKCTFGGLKRDLPEEEAQDRGSEQVEERNQGEELRGGMGVEDGDEATGTSHQEISSHLTAAQTNTGALGSNELSDDLTDLIRKWQTWGTMNRQALRQLGLDK</sequence>
<feature type="compositionally biased region" description="Polar residues" evidence="1">
    <location>
        <begin position="464"/>
        <end position="489"/>
    </location>
</feature>
<dbReference type="KEGG" id="kne:92184464"/>
<feature type="region of interest" description="Disordered" evidence="1">
    <location>
        <begin position="325"/>
        <end position="361"/>
    </location>
</feature>
<keyword evidence="3" id="KW-1185">Reference proteome</keyword>
<proteinExistence type="predicted"/>
<gene>
    <name evidence="2" type="ORF">IAR55_007206</name>
</gene>
<dbReference type="RefSeq" id="XP_066799244.1">
    <property type="nucleotide sequence ID" value="XM_066950279.1"/>
</dbReference>
<name>A0AAW0YFP6_9TREE</name>
<feature type="region of interest" description="Disordered" evidence="1">
    <location>
        <begin position="430"/>
        <end position="489"/>
    </location>
</feature>
<evidence type="ECO:0008006" key="4">
    <source>
        <dbReference type="Google" id="ProtNLM"/>
    </source>
</evidence>
<reference evidence="2 3" key="1">
    <citation type="journal article" date="2024" name="bioRxiv">
        <title>Comparative genomics of Cryptococcus and Kwoniella reveals pathogenesis evolution and contrasting karyotype dynamics via intercentromeric recombination or chromosome fusion.</title>
        <authorList>
            <person name="Coelho M.A."/>
            <person name="David-Palma M."/>
            <person name="Shea T."/>
            <person name="Bowers K."/>
            <person name="McGinley-Smith S."/>
            <person name="Mohammad A.W."/>
            <person name="Gnirke A."/>
            <person name="Yurkov A.M."/>
            <person name="Nowrousian M."/>
            <person name="Sun S."/>
            <person name="Cuomo C.A."/>
            <person name="Heitman J."/>
        </authorList>
    </citation>
    <scope>NUCLEOTIDE SEQUENCE [LARGE SCALE GENOMIC DNA]</scope>
    <source>
        <strain evidence="2 3">CBS 13917</strain>
    </source>
</reference>